<keyword evidence="1" id="KW-0812">Transmembrane</keyword>
<sequence>MLNKLINKLKDENSGASIDVLLLIVSLFIIVTTVVM</sequence>
<protein>
    <submittedName>
        <fullName evidence="2">Uncharacterized protein</fullName>
    </submittedName>
</protein>
<name>A0A285IGU5_9FIRM</name>
<reference evidence="3" key="1">
    <citation type="submission" date="2017-09" db="EMBL/GenBank/DDBJ databases">
        <authorList>
            <person name="Varghese N."/>
            <person name="Submissions S."/>
        </authorList>
    </citation>
    <scope>NUCLEOTIDE SEQUENCE [LARGE SCALE GENOMIC DNA]</scope>
    <source>
        <strain evidence="3">MSL47</strain>
    </source>
</reference>
<dbReference type="Proteomes" id="UP000219573">
    <property type="component" value="Unassembled WGS sequence"/>
</dbReference>
<feature type="transmembrane region" description="Helical" evidence="1">
    <location>
        <begin position="15"/>
        <end position="35"/>
    </location>
</feature>
<organism evidence="2 3">
    <name type="scientific">Orenia metallireducens</name>
    <dbReference type="NCBI Taxonomy" id="1413210"/>
    <lineage>
        <taxon>Bacteria</taxon>
        <taxon>Bacillati</taxon>
        <taxon>Bacillota</taxon>
        <taxon>Clostridia</taxon>
        <taxon>Halanaerobiales</taxon>
        <taxon>Halobacteroidaceae</taxon>
        <taxon>Orenia</taxon>
    </lineage>
</organism>
<dbReference type="EMBL" id="OBDZ01000048">
    <property type="protein sequence ID" value="SNY47189.1"/>
    <property type="molecule type" value="Genomic_DNA"/>
</dbReference>
<accession>A0A285IGU5</accession>
<evidence type="ECO:0000313" key="2">
    <source>
        <dbReference type="EMBL" id="SNY47189.1"/>
    </source>
</evidence>
<keyword evidence="3" id="KW-1185">Reference proteome</keyword>
<proteinExistence type="predicted"/>
<gene>
    <name evidence="2" type="ORF">SAMN06265827_1484</name>
</gene>
<dbReference type="AlphaFoldDB" id="A0A285IGU5"/>
<keyword evidence="1" id="KW-1133">Transmembrane helix</keyword>
<keyword evidence="1" id="KW-0472">Membrane</keyword>
<evidence type="ECO:0000256" key="1">
    <source>
        <dbReference type="SAM" id="Phobius"/>
    </source>
</evidence>
<evidence type="ECO:0000313" key="3">
    <source>
        <dbReference type="Proteomes" id="UP000219573"/>
    </source>
</evidence>